<dbReference type="GO" id="GO:0051287">
    <property type="term" value="F:NAD binding"/>
    <property type="evidence" value="ECO:0007669"/>
    <property type="project" value="InterPro"/>
</dbReference>
<evidence type="ECO:0000259" key="1">
    <source>
        <dbReference type="Pfam" id="PF03721"/>
    </source>
</evidence>
<organism evidence="2">
    <name type="scientific">marine metagenome</name>
    <dbReference type="NCBI Taxonomy" id="408172"/>
    <lineage>
        <taxon>unclassified sequences</taxon>
        <taxon>metagenomes</taxon>
        <taxon>ecological metagenomes</taxon>
    </lineage>
</organism>
<dbReference type="Pfam" id="PF03721">
    <property type="entry name" value="UDPG_MGDP_dh_N"/>
    <property type="match status" value="1"/>
</dbReference>
<proteinExistence type="predicted"/>
<sequence>MTTNLSSLDNSQIQAHLTSNSLKVGIVGIGRIGLPTALCFANSGFETIGIDINAELVTMVNSGDYP</sequence>
<dbReference type="EMBL" id="UINC01059617">
    <property type="protein sequence ID" value="SVB83234.1"/>
    <property type="molecule type" value="Genomic_DNA"/>
</dbReference>
<accession>A0A382H7H2</accession>
<dbReference type="InterPro" id="IPR001732">
    <property type="entry name" value="UDP-Glc/GDP-Man_DH_N"/>
</dbReference>
<protein>
    <recommendedName>
        <fullName evidence="1">UDP-glucose/GDP-mannose dehydrogenase N-terminal domain-containing protein</fullName>
    </recommendedName>
</protein>
<gene>
    <name evidence="2" type="ORF">METZ01_LOCUS236088</name>
</gene>
<dbReference type="InterPro" id="IPR036291">
    <property type="entry name" value="NAD(P)-bd_dom_sf"/>
</dbReference>
<dbReference type="GO" id="GO:0016616">
    <property type="term" value="F:oxidoreductase activity, acting on the CH-OH group of donors, NAD or NADP as acceptor"/>
    <property type="evidence" value="ECO:0007669"/>
    <property type="project" value="InterPro"/>
</dbReference>
<dbReference type="SUPFAM" id="SSF51735">
    <property type="entry name" value="NAD(P)-binding Rossmann-fold domains"/>
    <property type="match status" value="1"/>
</dbReference>
<dbReference type="AlphaFoldDB" id="A0A382H7H2"/>
<name>A0A382H7H2_9ZZZZ</name>
<reference evidence="2" key="1">
    <citation type="submission" date="2018-05" db="EMBL/GenBank/DDBJ databases">
        <authorList>
            <person name="Lanie J.A."/>
            <person name="Ng W.-L."/>
            <person name="Kazmierczak K.M."/>
            <person name="Andrzejewski T.M."/>
            <person name="Davidsen T.M."/>
            <person name="Wayne K.J."/>
            <person name="Tettelin H."/>
            <person name="Glass J.I."/>
            <person name="Rusch D."/>
            <person name="Podicherti R."/>
            <person name="Tsui H.-C.T."/>
            <person name="Winkler M.E."/>
        </authorList>
    </citation>
    <scope>NUCLEOTIDE SEQUENCE</scope>
</reference>
<feature type="domain" description="UDP-glucose/GDP-mannose dehydrogenase N-terminal" evidence="1">
    <location>
        <begin position="23"/>
        <end position="66"/>
    </location>
</feature>
<dbReference type="Gene3D" id="3.40.50.720">
    <property type="entry name" value="NAD(P)-binding Rossmann-like Domain"/>
    <property type="match status" value="1"/>
</dbReference>
<evidence type="ECO:0000313" key="2">
    <source>
        <dbReference type="EMBL" id="SVB83234.1"/>
    </source>
</evidence>
<feature type="non-terminal residue" evidence="2">
    <location>
        <position position="66"/>
    </location>
</feature>